<organism evidence="4 5">
    <name type="scientific">Flexistipes sinusarabici</name>
    <dbReference type="NCBI Taxonomy" id="2352"/>
    <lineage>
        <taxon>Bacteria</taxon>
        <taxon>Pseudomonadati</taxon>
        <taxon>Deferribacterota</taxon>
        <taxon>Deferribacteres</taxon>
        <taxon>Deferribacterales</taxon>
        <taxon>Flexistipitaceae</taxon>
        <taxon>Flexistipes</taxon>
    </lineage>
</organism>
<dbReference type="GO" id="GO:0016757">
    <property type="term" value="F:glycosyltransferase activity"/>
    <property type="evidence" value="ECO:0007669"/>
    <property type="project" value="InterPro"/>
</dbReference>
<dbReference type="RefSeq" id="WP_303701233.1">
    <property type="nucleotide sequence ID" value="NZ_VSIV01000170.1"/>
</dbReference>
<keyword evidence="2" id="KW-0175">Coiled coil</keyword>
<protein>
    <submittedName>
        <fullName evidence="4">Glycosyltransferase family 4 protein</fullName>
    </submittedName>
</protein>
<dbReference type="SUPFAM" id="SSF53756">
    <property type="entry name" value="UDP-Glycosyltransferase/glycogen phosphorylase"/>
    <property type="match status" value="1"/>
</dbReference>
<gene>
    <name evidence="4" type="ORF">FXF49_07235</name>
</gene>
<dbReference type="CDD" id="cd03809">
    <property type="entry name" value="GT4_MtfB-like"/>
    <property type="match status" value="1"/>
</dbReference>
<dbReference type="PANTHER" id="PTHR46401:SF2">
    <property type="entry name" value="GLYCOSYLTRANSFERASE WBBK-RELATED"/>
    <property type="match status" value="1"/>
</dbReference>
<evidence type="ECO:0000259" key="3">
    <source>
        <dbReference type="Pfam" id="PF00534"/>
    </source>
</evidence>
<proteinExistence type="predicted"/>
<dbReference type="AlphaFoldDB" id="A0A5D0MPK2"/>
<dbReference type="GO" id="GO:0009103">
    <property type="term" value="P:lipopolysaccharide biosynthetic process"/>
    <property type="evidence" value="ECO:0007669"/>
    <property type="project" value="TreeGrafter"/>
</dbReference>
<reference evidence="4 5" key="1">
    <citation type="submission" date="2019-08" db="EMBL/GenBank/DDBJ databases">
        <title>Genomic characterization of a novel candidate phylum (ARYD3) from a high temperature, high salinity tertiary oil reservoir in north central Oklahoma, USA.</title>
        <authorList>
            <person name="Youssef N.H."/>
            <person name="Yadav A."/>
            <person name="Elshahed M.S."/>
        </authorList>
    </citation>
    <scope>NUCLEOTIDE SEQUENCE [LARGE SCALE GENOMIC DNA]</scope>
    <source>
        <strain evidence="4">ARYD1</strain>
    </source>
</reference>
<dbReference type="Gene3D" id="3.40.50.2000">
    <property type="entry name" value="Glycogen Phosphorylase B"/>
    <property type="match status" value="2"/>
</dbReference>
<feature type="coiled-coil region" evidence="2">
    <location>
        <begin position="318"/>
        <end position="345"/>
    </location>
</feature>
<dbReference type="Proteomes" id="UP000323337">
    <property type="component" value="Unassembled WGS sequence"/>
</dbReference>
<dbReference type="PANTHER" id="PTHR46401">
    <property type="entry name" value="GLYCOSYLTRANSFERASE WBBK-RELATED"/>
    <property type="match status" value="1"/>
</dbReference>
<keyword evidence="1 4" id="KW-0808">Transferase</keyword>
<accession>A0A5D0MPK2</accession>
<comment type="caution">
    <text evidence="4">The sequence shown here is derived from an EMBL/GenBank/DDBJ whole genome shotgun (WGS) entry which is preliminary data.</text>
</comment>
<dbReference type="EMBL" id="VSIV01000170">
    <property type="protein sequence ID" value="TYB33248.1"/>
    <property type="molecule type" value="Genomic_DNA"/>
</dbReference>
<evidence type="ECO:0000256" key="1">
    <source>
        <dbReference type="ARBA" id="ARBA00022679"/>
    </source>
</evidence>
<dbReference type="Pfam" id="PF00534">
    <property type="entry name" value="Glycos_transf_1"/>
    <property type="match status" value="1"/>
</dbReference>
<feature type="domain" description="Glycosyl transferase family 1" evidence="3">
    <location>
        <begin position="189"/>
        <end position="322"/>
    </location>
</feature>
<evidence type="ECO:0000313" key="4">
    <source>
        <dbReference type="EMBL" id="TYB33248.1"/>
    </source>
</evidence>
<dbReference type="InterPro" id="IPR001296">
    <property type="entry name" value="Glyco_trans_1"/>
</dbReference>
<evidence type="ECO:0000256" key="2">
    <source>
        <dbReference type="SAM" id="Coils"/>
    </source>
</evidence>
<evidence type="ECO:0000313" key="5">
    <source>
        <dbReference type="Proteomes" id="UP000323337"/>
    </source>
</evidence>
<name>A0A5D0MPK2_FLESI</name>
<sequence length="362" mass="42179">MEKRIIINGRFLTQRITGVQRYQYEMLLGIDYNLKDDCSQYSFELLCPKGKLINIPKLKNIQIVQFGNLNGHLWEQIDLRRYKSDNKSILISLTASGPIYSTDLVVIHDVVSPSRPRLEFDIIYKMWFKFKEKKLIDNAKTIITISNFSKKEILNNFSPKKSIQVIYEGYEHIDRIKEDNSILSRLNLQDKKFFFSLGTIKANKNIGLILKAANKLKNYIFVITGGFNKKIFKSSNLNFDQLDNVIYTGYLKDEEIKTLYSNCEAFIFPSLYEGFGLPPLEARVCGANLILSDIEPLREVYGNQAVYIDPYDENSLIETIMKRRYKEVNNNISDLKNKYSWLKNSKLILNEITKLIQKILEK</sequence>